<organism evidence="3 4">
    <name type="scientific">Saccharothrix violaceirubra</name>
    <dbReference type="NCBI Taxonomy" id="413306"/>
    <lineage>
        <taxon>Bacteria</taxon>
        <taxon>Bacillati</taxon>
        <taxon>Actinomycetota</taxon>
        <taxon>Actinomycetes</taxon>
        <taxon>Pseudonocardiales</taxon>
        <taxon>Pseudonocardiaceae</taxon>
        <taxon>Saccharothrix</taxon>
    </lineage>
</organism>
<dbReference type="Pfam" id="PF07859">
    <property type="entry name" value="Abhydrolase_3"/>
    <property type="match status" value="1"/>
</dbReference>
<sequence>MTLDPAVAAMLAATPAPPADAPPMTPAQLRAAFASMLTVPADLPEIGPVTDLSVPGPAGDLRVRLYLPKSDEPAPLFLWMHGGGWTIGSIEENELASRRVAEAGIAVASVEYRLAPEHPFPAAPEDCYAVLAWFARNGAEHGVDGSRIATGGESAGGNLATVLALLSRERGGPRIAGQVLVVPVTAHPSDEGLTSYVDCAEGYGMTADSMRFFFEQYVSDPKDLDDPYLLPSRADVSGLPPALVMVAEYDVLRTEGEQYAEKLAAAGVETTVKCYDGQIHGFYGLYTDLPISPVSHADVIAFLKSVF</sequence>
<accession>A0A7W7T338</accession>
<dbReference type="AlphaFoldDB" id="A0A7W7T338"/>
<evidence type="ECO:0000313" key="4">
    <source>
        <dbReference type="Proteomes" id="UP000542674"/>
    </source>
</evidence>
<keyword evidence="4" id="KW-1185">Reference proteome</keyword>
<evidence type="ECO:0000259" key="2">
    <source>
        <dbReference type="Pfam" id="PF07859"/>
    </source>
</evidence>
<comment type="caution">
    <text evidence="3">The sequence shown here is derived from an EMBL/GenBank/DDBJ whole genome shotgun (WGS) entry which is preliminary data.</text>
</comment>
<dbReference type="Gene3D" id="3.40.50.1820">
    <property type="entry name" value="alpha/beta hydrolase"/>
    <property type="match status" value="1"/>
</dbReference>
<dbReference type="PANTHER" id="PTHR48081">
    <property type="entry name" value="AB HYDROLASE SUPERFAMILY PROTEIN C4A8.06C"/>
    <property type="match status" value="1"/>
</dbReference>
<protein>
    <submittedName>
        <fullName evidence="3">Acetyl esterase</fullName>
        <ecNumber evidence="3">3.1.1.-</ecNumber>
    </submittedName>
</protein>
<evidence type="ECO:0000313" key="3">
    <source>
        <dbReference type="EMBL" id="MBB4965695.1"/>
    </source>
</evidence>
<name>A0A7W7T338_9PSEU</name>
<dbReference type="EMBL" id="JACHJS010000001">
    <property type="protein sequence ID" value="MBB4965695.1"/>
    <property type="molecule type" value="Genomic_DNA"/>
</dbReference>
<reference evidence="3 4" key="1">
    <citation type="submission" date="2020-08" db="EMBL/GenBank/DDBJ databases">
        <title>Sequencing the genomes of 1000 actinobacteria strains.</title>
        <authorList>
            <person name="Klenk H.-P."/>
        </authorList>
    </citation>
    <scope>NUCLEOTIDE SEQUENCE [LARGE SCALE GENOMIC DNA]</scope>
    <source>
        <strain evidence="3 4">DSM 45084</strain>
    </source>
</reference>
<feature type="domain" description="Alpha/beta hydrolase fold-3" evidence="2">
    <location>
        <begin position="78"/>
        <end position="283"/>
    </location>
</feature>
<dbReference type="GO" id="GO:0016787">
    <property type="term" value="F:hydrolase activity"/>
    <property type="evidence" value="ECO:0007669"/>
    <property type="project" value="UniProtKB-KW"/>
</dbReference>
<proteinExistence type="predicted"/>
<dbReference type="EC" id="3.1.1.-" evidence="3"/>
<dbReference type="Proteomes" id="UP000542674">
    <property type="component" value="Unassembled WGS sequence"/>
</dbReference>
<dbReference type="InterPro" id="IPR029058">
    <property type="entry name" value="AB_hydrolase_fold"/>
</dbReference>
<dbReference type="InterPro" id="IPR050300">
    <property type="entry name" value="GDXG_lipolytic_enzyme"/>
</dbReference>
<dbReference type="PANTHER" id="PTHR48081:SF8">
    <property type="entry name" value="ALPHA_BETA HYDROLASE FOLD-3 DOMAIN-CONTAINING PROTEIN-RELATED"/>
    <property type="match status" value="1"/>
</dbReference>
<dbReference type="SUPFAM" id="SSF53474">
    <property type="entry name" value="alpha/beta-Hydrolases"/>
    <property type="match status" value="1"/>
</dbReference>
<gene>
    <name evidence="3" type="ORF">F4559_003054</name>
</gene>
<dbReference type="RefSeq" id="WP_312865661.1">
    <property type="nucleotide sequence ID" value="NZ_BAABAI010000029.1"/>
</dbReference>
<keyword evidence="1 3" id="KW-0378">Hydrolase</keyword>
<evidence type="ECO:0000256" key="1">
    <source>
        <dbReference type="ARBA" id="ARBA00022801"/>
    </source>
</evidence>
<dbReference type="InterPro" id="IPR013094">
    <property type="entry name" value="AB_hydrolase_3"/>
</dbReference>